<feature type="transmembrane region" description="Helical" evidence="1">
    <location>
        <begin position="35"/>
        <end position="56"/>
    </location>
</feature>
<sequence>MGLVVAGLLFLSDSGESVTGSWHRGCRSGLVASELVPFLLISTTSLALYSLALGAVTTPRCRQHRRVWRPTSLEEQFLGIGVCAQEPSQVEVSRANCDERLSGWAE</sequence>
<keyword evidence="1" id="KW-1133">Transmembrane helix</keyword>
<dbReference type="AlphaFoldDB" id="A0A2T8KWA3"/>
<reference evidence="2" key="1">
    <citation type="submission" date="2018-04" db="EMBL/GenBank/DDBJ databases">
        <title>WGS assembly of Panicum hallii.</title>
        <authorList>
            <person name="Lovell J."/>
            <person name="Jenkins J."/>
            <person name="Lowry D."/>
            <person name="Mamidi S."/>
            <person name="Sreedasyam A."/>
            <person name="Weng X."/>
            <person name="Barry K."/>
            <person name="Bonette J."/>
            <person name="Campitelli B."/>
            <person name="Daum C."/>
            <person name="Gordon S."/>
            <person name="Gould B."/>
            <person name="Lipzen A."/>
            <person name="Macqueen A."/>
            <person name="Palacio-Mejia J."/>
            <person name="Plott C."/>
            <person name="Shakirov E."/>
            <person name="Shu S."/>
            <person name="Yoshinaga Y."/>
            <person name="Zane M."/>
            <person name="Rokhsar D."/>
            <person name="Grimwood J."/>
            <person name="Schmutz J."/>
            <person name="Juenger T."/>
        </authorList>
    </citation>
    <scope>NUCLEOTIDE SEQUENCE [LARGE SCALE GENOMIC DNA]</scope>
    <source>
        <strain evidence="2">FIL2</strain>
    </source>
</reference>
<keyword evidence="1" id="KW-0472">Membrane</keyword>
<dbReference type="Gramene" id="PVH66412">
    <property type="protein sequence ID" value="PVH66412"/>
    <property type="gene ID" value="PAHAL_1G237100"/>
</dbReference>
<evidence type="ECO:0000313" key="2">
    <source>
        <dbReference type="EMBL" id="PVH66412.1"/>
    </source>
</evidence>
<evidence type="ECO:0000256" key="1">
    <source>
        <dbReference type="SAM" id="Phobius"/>
    </source>
</evidence>
<protein>
    <submittedName>
        <fullName evidence="2">Uncharacterized protein</fullName>
    </submittedName>
</protein>
<gene>
    <name evidence="2" type="ORF">PAHAL_1G237100</name>
</gene>
<organism evidence="2">
    <name type="scientific">Panicum hallii</name>
    <dbReference type="NCBI Taxonomy" id="206008"/>
    <lineage>
        <taxon>Eukaryota</taxon>
        <taxon>Viridiplantae</taxon>
        <taxon>Streptophyta</taxon>
        <taxon>Embryophyta</taxon>
        <taxon>Tracheophyta</taxon>
        <taxon>Spermatophyta</taxon>
        <taxon>Magnoliopsida</taxon>
        <taxon>Liliopsida</taxon>
        <taxon>Poales</taxon>
        <taxon>Poaceae</taxon>
        <taxon>PACMAD clade</taxon>
        <taxon>Panicoideae</taxon>
        <taxon>Panicodae</taxon>
        <taxon>Paniceae</taxon>
        <taxon>Panicinae</taxon>
        <taxon>Panicum</taxon>
        <taxon>Panicum sect. Panicum</taxon>
    </lineage>
</organism>
<name>A0A2T8KWA3_9POAL</name>
<proteinExistence type="predicted"/>
<dbReference type="EMBL" id="CM008046">
    <property type="protein sequence ID" value="PVH66412.1"/>
    <property type="molecule type" value="Genomic_DNA"/>
</dbReference>
<dbReference type="Proteomes" id="UP000243499">
    <property type="component" value="Chromosome 1"/>
</dbReference>
<keyword evidence="1" id="KW-0812">Transmembrane</keyword>
<accession>A0A2T8KWA3</accession>